<reference evidence="1" key="1">
    <citation type="journal article" date="2015" name="Nature">
        <title>Complex archaea that bridge the gap between prokaryotes and eukaryotes.</title>
        <authorList>
            <person name="Spang A."/>
            <person name="Saw J.H."/>
            <person name="Jorgensen S.L."/>
            <person name="Zaremba-Niedzwiedzka K."/>
            <person name="Martijn J."/>
            <person name="Lind A.E."/>
            <person name="van Eijk R."/>
            <person name="Schleper C."/>
            <person name="Guy L."/>
            <person name="Ettema T.J."/>
        </authorList>
    </citation>
    <scope>NUCLEOTIDE SEQUENCE</scope>
</reference>
<dbReference type="SUPFAM" id="SSF55166">
    <property type="entry name" value="Hedgehog/DD-peptidase"/>
    <property type="match status" value="1"/>
</dbReference>
<accession>A0A0F9VMG2</accession>
<dbReference type="EMBL" id="LAZR01000322">
    <property type="protein sequence ID" value="KKN74681.1"/>
    <property type="molecule type" value="Genomic_DNA"/>
</dbReference>
<dbReference type="AlphaFoldDB" id="A0A0F9VMG2"/>
<organism evidence="1">
    <name type="scientific">marine sediment metagenome</name>
    <dbReference type="NCBI Taxonomy" id="412755"/>
    <lineage>
        <taxon>unclassified sequences</taxon>
        <taxon>metagenomes</taxon>
        <taxon>ecological metagenomes</taxon>
    </lineage>
</organism>
<dbReference type="Gene3D" id="3.30.1380.10">
    <property type="match status" value="1"/>
</dbReference>
<name>A0A0F9VMG2_9ZZZZ</name>
<proteinExistence type="predicted"/>
<sequence>MKVSTNFHLKEFIDKKTYQKWGEASLWFIDPRIIQVAQFIRTRHGKAITINGTLNGHTYNYSGFDPPRGYRKATSLSQHQFGRAVDLKFSGMTVQEAYKDIIDNQDVYLKIGLTTVENIEATPSWLHIDIRETRMDVIKIVNP</sequence>
<evidence type="ECO:0000313" key="1">
    <source>
        <dbReference type="EMBL" id="KKN74681.1"/>
    </source>
</evidence>
<comment type="caution">
    <text evidence="1">The sequence shown here is derived from an EMBL/GenBank/DDBJ whole genome shotgun (WGS) entry which is preliminary data.</text>
</comment>
<evidence type="ECO:0008006" key="2">
    <source>
        <dbReference type="Google" id="ProtNLM"/>
    </source>
</evidence>
<dbReference type="InterPro" id="IPR009045">
    <property type="entry name" value="Zn_M74/Hedgehog-like"/>
</dbReference>
<protein>
    <recommendedName>
        <fullName evidence="2">Peptidase M15A C-terminal domain-containing protein</fullName>
    </recommendedName>
</protein>
<gene>
    <name evidence="1" type="ORF">LCGC14_0388830</name>
</gene>